<feature type="domain" description="Gliding motility protein SprA N-terminal" evidence="2">
    <location>
        <begin position="1188"/>
        <end position="1587"/>
    </location>
</feature>
<dbReference type="EMBL" id="JAHJDP010000032">
    <property type="protein sequence ID" value="MBU2690612.1"/>
    <property type="molecule type" value="Genomic_DNA"/>
</dbReference>
<protein>
    <submittedName>
        <fullName evidence="3">Cell surface protein SprA</fullName>
    </submittedName>
</protein>
<accession>A0A948RX17</accession>
<dbReference type="Proteomes" id="UP000777784">
    <property type="component" value="Unassembled WGS sequence"/>
</dbReference>
<proteinExistence type="predicted"/>
<dbReference type="Pfam" id="PF14349">
    <property type="entry name" value="SprA_N"/>
    <property type="match status" value="1"/>
</dbReference>
<feature type="region of interest" description="Disordered" evidence="1">
    <location>
        <begin position="2011"/>
        <end position="2032"/>
    </location>
</feature>
<comment type="caution">
    <text evidence="3">The sequence shown here is derived from an EMBL/GenBank/DDBJ whole genome shotgun (WGS) entry which is preliminary data.</text>
</comment>
<feature type="compositionally biased region" description="Basic and acidic residues" evidence="1">
    <location>
        <begin position="1842"/>
        <end position="1852"/>
    </location>
</feature>
<feature type="compositionally biased region" description="Basic and acidic residues" evidence="1">
    <location>
        <begin position="1162"/>
        <end position="1171"/>
    </location>
</feature>
<evidence type="ECO:0000259" key="2">
    <source>
        <dbReference type="Pfam" id="PF14349"/>
    </source>
</evidence>
<feature type="region of interest" description="Disordered" evidence="1">
    <location>
        <begin position="1106"/>
        <end position="1179"/>
    </location>
</feature>
<evidence type="ECO:0000313" key="3">
    <source>
        <dbReference type="EMBL" id="MBU2690612.1"/>
    </source>
</evidence>
<dbReference type="InterPro" id="IPR026377">
    <property type="entry name" value="Cell_surface_SprA"/>
</dbReference>
<evidence type="ECO:0000256" key="1">
    <source>
        <dbReference type="SAM" id="MobiDB-lite"/>
    </source>
</evidence>
<sequence length="2181" mass="243039">MTGSIHYKKWGRKAGLVGIITGICLLIFFGLSQGLPQEMIPAPDQLAPGVLSGDSTEVDTLEMSAEGEISSAQDTAEPDSLPAPITAAMDPLMGPPVALIPESADALPAPITAAMDSLMGPPAPMLPDSLPEITVTVAPKALPSPRAGTDVETIQAETFEGDSLKISPLWDFIPRWHPSDDLLFFRIYRTNRARAFILDTLGLYHEKFPVSDTTGFSIIFPEDMGIRDRERTTTQYAPDINNRTIVRYKLIRDVALGLRIQETYDQYLERLTRLTIHKIWREEVKKTLAEQADLGSKAGLVKIDLPVEVPSQLSPIFGKGKPNLSVRGSEKISIGGTSRWHPNRPVNEFQRRESKFPQLDMKQELNLRLSGNIGDKVSVDVDQNSAAVTPLENRIKIHYTGYEDEIIQRVDLGNTSLSLPGTRYVSYGGSHQGLFGINAQAKMGDVGLNMILSKQEGETASKTVTRSSEMTTILIKDLNYQGNQYFFFSDPNLNPTNIDANSVFVFVDDANGYNNTQTGAIHGFATLDGSYDPQNPTAGAVYEGDFDQLHLKDDFLLQTDLYFGHMVLILNQPLSTDDVLAVMYKTTSGFQVGGIDGDRLIAKMIRPSRSDSDYDLTDLTSGVWASTRHLEMKNIYWLGGRGILEESLEIKVRRELTSGQQIDPWKEGRFSYLQILGVDLLEQTGASSWEPSLEGDDIVDPQWIDPEGGFIIFPTLRPFDPSPADSLRMYGPGGIMASQGVNPDSIPILAPSVRNSDVYDAKAFDDDPLTHSKFYLDVTYRSPVTSLQIDAFNIIEGSEVITSGGRTLSRDRDYRIDYLTGDIEILPAANLSEDDEIKVNYSTIPFAGGADKSLFGFAAAYKPEGSPLALSSTWVFDSQGSQDRRPRLGQEPRRTAVGELAMSYQTSPWFLTSLIDALPGVDARARSSLSIDAGVGMSMPNPNTKNRLYLDDFDGTNETQDISVNRQAWRPSSIPQGVFGENETERAGKRGEIWFYSPLNVVHEGNLQPTLKETEADDSKTVLEMKIFPYGTSDEDRFTSWNGVTQAISRRDIDLSQAQFLDVWINDKHQYQEGVDPSTYRQGVLHLDFGIVSEDAVWKRRNPRSDDFIFANNPAEPPNLELDTEDKNLDGQLDQSSGEGEDTGLDGIPDGQAGDDPFDDWSFDKEDRQDDPWIYGHVNGTEKNGRLDTEDLNGNGLLNQSEAYFEFTIPLDDTTIVETDIYRDFGGGRWVDETNAWRRVRIPISAAADTIGSAAWNKIQHVRLWTEGFRDTTNWIQVGGIQMIGNRWLDDPILKADGDVVSDSFLNANNEAFFPGVLNNKENSDIYTPPFKVRVQNGVDEREQSLTLEMRNMPPGHSAQVYRTYARGQDFITYYETMEFYLNRRMEQESAEVDFYIRLAKDVISDTTNYYEYRIPVKRGWELITVPLADLSALKLVQDSTEYVERILPDGGIVSMKGKPTLTSVGRIAMGVRVQGDTMVEQGNVWVDELRLTGVRRDTGIAGRFSLSAKLSDVAEVNLNYERADADFLQVGSPKGSGFTRTLTGLNSRINMERFITWSRLVLPVSFGFQQDKRVPKYRVNSDIELRGQETDRDISESATRNFQMRISRVRTDNPLLKYTIDAMSGSYTYNWSGKSEPLSQDTTRSSQYSFSYAPQVSFRGLKVYKNTMFNPVPTSFGITSSYHKSESVRYQRINSDLAQDYERLDRQAKQKSAALSTSLGFKPIGPISYSLSSSRDLMVKEKMPILGLAWGRETSRKEQVSASTSVRFLSFLLGPKITPSVSFTGQSTLDLNRPGNAGDSLGVRINTLRNSRSTSLSVRFPIKELFARFSGGGSSKNSIQEGRDKGGGQDRNEEDDEETQVGDGGTTQTRQRKRSGPSPLARLLTVGNLNASYSKNLSTSYNRAQGIPDFIYRLGLTNDPGKSVKQLDGATSLTGDGDNLSLKTDFTFMKEVRVSTSYQRNNTDTRQIGGVSHSKKTTWPELDIEWGSLHKKIKFLADHLPKTLRASTKYRKDLSESGTGTTGRDRMETTTNWSPLLNLSTTLSNGVQLQFNSSKRNIKSEQFTPYKTVTNSNSRQFSLDLSKSMRITREVKVPLTGNVKKVQSKLDMTLGLEFREEKSQTGTNILRNLASAEVNTRGSYEFTKSIRGEGRISIGKDIDRKSETNTAWNVSVFLSASFSF</sequence>
<evidence type="ECO:0000313" key="4">
    <source>
        <dbReference type="Proteomes" id="UP000777784"/>
    </source>
</evidence>
<dbReference type="NCBIfam" id="TIGR04189">
    <property type="entry name" value="surface_SprA"/>
    <property type="match status" value="1"/>
</dbReference>
<gene>
    <name evidence="3" type="primary">sprA</name>
    <name evidence="3" type="ORF">KJ970_06750</name>
</gene>
<feature type="region of interest" description="Disordered" evidence="1">
    <location>
        <begin position="1833"/>
        <end position="1883"/>
    </location>
</feature>
<organism evidence="3 4">
    <name type="scientific">Eiseniibacteriota bacterium</name>
    <dbReference type="NCBI Taxonomy" id="2212470"/>
    <lineage>
        <taxon>Bacteria</taxon>
        <taxon>Candidatus Eiseniibacteriota</taxon>
    </lineage>
</organism>
<reference evidence="3" key="1">
    <citation type="submission" date="2021-05" db="EMBL/GenBank/DDBJ databases">
        <title>Energy efficiency and biological interactions define the core microbiome of deep oligotrophic groundwater.</title>
        <authorList>
            <person name="Mehrshad M."/>
            <person name="Lopez-Fernandez M."/>
            <person name="Bell E."/>
            <person name="Bernier-Latmani R."/>
            <person name="Bertilsson S."/>
            <person name="Dopson M."/>
        </authorList>
    </citation>
    <scope>NUCLEOTIDE SEQUENCE</scope>
    <source>
        <strain evidence="3">Modern_marine.mb.64</strain>
    </source>
</reference>
<dbReference type="InterPro" id="IPR025684">
    <property type="entry name" value="SprA_N_dom"/>
</dbReference>
<name>A0A948RX17_UNCEI</name>